<name>A0ABR1LH32_9PEZI</name>
<gene>
    <name evidence="1" type="ORF">IWX46DRAFT_309744</name>
</gene>
<comment type="caution">
    <text evidence="1">The sequence shown here is derived from an EMBL/GenBank/DDBJ whole genome shotgun (WGS) entry which is preliminary data.</text>
</comment>
<accession>A0ABR1LH32</accession>
<sequence>MASWISRLPALLSSQKGTWTSPAPESGIARVPVARVDPASDKSPLFCCPLPSLWASDELAAMWLRYLIREVCVYDYSSCSVVIGPQAVVTIAELWELSVIAITVLEVCHSPGRIDRLGTIESTTFILHSHFLPTLCSALANHSSSPCSMKPPW</sequence>
<dbReference type="Proteomes" id="UP001365128">
    <property type="component" value="Unassembled WGS sequence"/>
</dbReference>
<protein>
    <submittedName>
        <fullName evidence="1">Uncharacterized protein</fullName>
    </submittedName>
</protein>
<evidence type="ECO:0000313" key="2">
    <source>
        <dbReference type="Proteomes" id="UP001365128"/>
    </source>
</evidence>
<organism evidence="1 2">
    <name type="scientific">Phyllosticta citricarpa</name>
    <dbReference type="NCBI Taxonomy" id="55181"/>
    <lineage>
        <taxon>Eukaryota</taxon>
        <taxon>Fungi</taxon>
        <taxon>Dikarya</taxon>
        <taxon>Ascomycota</taxon>
        <taxon>Pezizomycotina</taxon>
        <taxon>Dothideomycetes</taxon>
        <taxon>Dothideomycetes incertae sedis</taxon>
        <taxon>Botryosphaeriales</taxon>
        <taxon>Phyllostictaceae</taxon>
        <taxon>Phyllosticta</taxon>
    </lineage>
</organism>
<proteinExistence type="predicted"/>
<reference evidence="1 2" key="1">
    <citation type="submission" date="2024-04" db="EMBL/GenBank/DDBJ databases">
        <title>Phyllosticta paracitricarpa is synonymous to the EU quarantine fungus P. citricarpa based on phylogenomic analyses.</title>
        <authorList>
            <consortium name="Lawrence Berkeley National Laboratory"/>
            <person name="Van Ingen-Buijs V.A."/>
            <person name="Van Westerhoven A.C."/>
            <person name="Haridas S."/>
            <person name="Skiadas P."/>
            <person name="Martin F."/>
            <person name="Groenewald J.Z."/>
            <person name="Crous P.W."/>
            <person name="Seidl M.F."/>
        </authorList>
    </citation>
    <scope>NUCLEOTIDE SEQUENCE [LARGE SCALE GENOMIC DNA]</scope>
    <source>
        <strain evidence="1 2">CBS 122670</strain>
    </source>
</reference>
<evidence type="ECO:0000313" key="1">
    <source>
        <dbReference type="EMBL" id="KAK7534538.1"/>
    </source>
</evidence>
<keyword evidence="2" id="KW-1185">Reference proteome</keyword>
<dbReference type="EMBL" id="JBBPDW010000042">
    <property type="protein sequence ID" value="KAK7534538.1"/>
    <property type="molecule type" value="Genomic_DNA"/>
</dbReference>